<feature type="domain" description="HD-GYP" evidence="2">
    <location>
        <begin position="148"/>
        <end position="343"/>
    </location>
</feature>
<dbReference type="InterPro" id="IPR006675">
    <property type="entry name" value="HDIG_dom"/>
</dbReference>
<dbReference type="PROSITE" id="PS51832">
    <property type="entry name" value="HD_GYP"/>
    <property type="match status" value="1"/>
</dbReference>
<dbReference type="InterPro" id="IPR021812">
    <property type="entry name" value="DUF3391"/>
</dbReference>
<sequence>MATGPDYIHPSQLCIGLHVMLDLPWTEHPFTFSSFKIKDLNQILTLQSLGLKRIRYLPGKSDGEPLALPAVDAGREAPPAASSDLDSEAYRAKRERVARLAAQRARVEACEREFLSAAKALKSVNQNLFSQPEQAREEALKLVATMAESMLTDAEVAINLMKDKIGADETYHHALNVTVLAMMLAKELKAPPEAIKLLGLAALLHDIGKFDVPERIVRKQEPLTKPEADLLRQHCQYGLVTGRKLGLSPEVLNVIVQHHERVDGGGYPEGLKGPQISMLARIVAVANSFDNLCNPANPARAMTPHEALSVMYGQQRGQFEALPLSTFIRCMGIYPPGTVVVLSNDSMAMVVSVNSARPLKPMVLVYDAGVPRDQAILVDLEQEADVSIVRTLKPQQLPEAVFDYLSPRKRLAYYFDANKG</sequence>
<proteinExistence type="predicted"/>
<dbReference type="CDD" id="cd00077">
    <property type="entry name" value="HDc"/>
    <property type="match status" value="1"/>
</dbReference>
<dbReference type="Pfam" id="PF13487">
    <property type="entry name" value="HD_5"/>
    <property type="match status" value="1"/>
</dbReference>
<name>A0AA95SPU5_9BURK</name>
<dbReference type="NCBIfam" id="TIGR00277">
    <property type="entry name" value="HDIG"/>
    <property type="match status" value="1"/>
</dbReference>
<protein>
    <submittedName>
        <fullName evidence="3">HD-GYP domain-containing protein</fullName>
    </submittedName>
</protein>
<dbReference type="InterPro" id="IPR003607">
    <property type="entry name" value="HD/PDEase_dom"/>
</dbReference>
<evidence type="ECO:0000259" key="2">
    <source>
        <dbReference type="PROSITE" id="PS51832"/>
    </source>
</evidence>
<dbReference type="KEGG" id="pais:PFX98_20745"/>
<dbReference type="GO" id="GO:0008081">
    <property type="term" value="F:phosphoric diester hydrolase activity"/>
    <property type="evidence" value="ECO:0007669"/>
    <property type="project" value="UniProtKB-ARBA"/>
</dbReference>
<gene>
    <name evidence="3" type="ORF">PFX98_20745</name>
</gene>
<dbReference type="Proteomes" id="UP001177769">
    <property type="component" value="Chromosome"/>
</dbReference>
<dbReference type="AlphaFoldDB" id="A0AA95SPU5"/>
<dbReference type="SMART" id="SM00471">
    <property type="entry name" value="HDc"/>
    <property type="match status" value="1"/>
</dbReference>
<dbReference type="RefSeq" id="WP_285232383.1">
    <property type="nucleotide sequence ID" value="NZ_CP116346.1"/>
</dbReference>
<evidence type="ECO:0000313" key="3">
    <source>
        <dbReference type="EMBL" id="WIT11301.1"/>
    </source>
</evidence>
<dbReference type="SUPFAM" id="SSF109604">
    <property type="entry name" value="HD-domain/PDEase-like"/>
    <property type="match status" value="1"/>
</dbReference>
<evidence type="ECO:0000313" key="4">
    <source>
        <dbReference type="Proteomes" id="UP001177769"/>
    </source>
</evidence>
<dbReference type="EMBL" id="CP116346">
    <property type="protein sequence ID" value="WIT11301.1"/>
    <property type="molecule type" value="Genomic_DNA"/>
</dbReference>
<dbReference type="Gene3D" id="1.10.3210.10">
    <property type="entry name" value="Hypothetical protein af1432"/>
    <property type="match status" value="1"/>
</dbReference>
<dbReference type="InterPro" id="IPR006674">
    <property type="entry name" value="HD_domain"/>
</dbReference>
<organism evidence="3 4">
    <name type="scientific">Paucibacter sediminis</name>
    <dbReference type="NCBI Taxonomy" id="3019553"/>
    <lineage>
        <taxon>Bacteria</taxon>
        <taxon>Pseudomonadati</taxon>
        <taxon>Pseudomonadota</taxon>
        <taxon>Betaproteobacteria</taxon>
        <taxon>Burkholderiales</taxon>
        <taxon>Sphaerotilaceae</taxon>
        <taxon>Roseateles</taxon>
    </lineage>
</organism>
<dbReference type="Pfam" id="PF11871">
    <property type="entry name" value="DUF3391"/>
    <property type="match status" value="1"/>
</dbReference>
<reference evidence="3" key="1">
    <citation type="submission" date="2023-01" db="EMBL/GenBank/DDBJ databases">
        <title>Whole genome sequence of Paucibacter sp. S2-9 isolated from pond sediment.</title>
        <authorList>
            <person name="Jung J.Y."/>
        </authorList>
    </citation>
    <scope>NUCLEOTIDE SEQUENCE</scope>
    <source>
        <strain evidence="3">S2-9</strain>
    </source>
</reference>
<dbReference type="PROSITE" id="PS51831">
    <property type="entry name" value="HD"/>
    <property type="match status" value="1"/>
</dbReference>
<dbReference type="PANTHER" id="PTHR43155:SF2">
    <property type="entry name" value="CYCLIC DI-GMP PHOSPHODIESTERASE PA4108"/>
    <property type="match status" value="1"/>
</dbReference>
<dbReference type="PANTHER" id="PTHR43155">
    <property type="entry name" value="CYCLIC DI-GMP PHOSPHODIESTERASE PA4108-RELATED"/>
    <property type="match status" value="1"/>
</dbReference>
<keyword evidence="4" id="KW-1185">Reference proteome</keyword>
<dbReference type="InterPro" id="IPR037522">
    <property type="entry name" value="HD_GYP_dom"/>
</dbReference>
<evidence type="ECO:0000259" key="1">
    <source>
        <dbReference type="PROSITE" id="PS51831"/>
    </source>
</evidence>
<feature type="domain" description="HD" evidence="1">
    <location>
        <begin position="170"/>
        <end position="292"/>
    </location>
</feature>
<accession>A0AA95SPU5</accession>